<accession>A0A0S2K500</accession>
<dbReference type="OrthoDB" id="3174978at2"/>
<dbReference type="AlphaFoldDB" id="A0A0S2K500"/>
<evidence type="ECO:0000313" key="1">
    <source>
        <dbReference type="EMBL" id="ALO43141.1"/>
    </source>
</evidence>
<evidence type="ECO:0008006" key="3">
    <source>
        <dbReference type="Google" id="ProtNLM"/>
    </source>
</evidence>
<dbReference type="STRING" id="161398.PP2015_2654"/>
<dbReference type="RefSeq" id="WP_058030822.1">
    <property type="nucleotide sequence ID" value="NZ_CP013187.1"/>
</dbReference>
<evidence type="ECO:0000313" key="2">
    <source>
        <dbReference type="Proteomes" id="UP000061457"/>
    </source>
</evidence>
<dbReference type="Proteomes" id="UP000061457">
    <property type="component" value="Chromosome I"/>
</dbReference>
<keyword evidence="2" id="KW-1185">Reference proteome</keyword>
<sequence>MAGYKKWLDDFSYWLKDIKDHEVEDLVNQFVEKQQALKTFSEEKLKAYSHYLKRDLKHLEDEYRNPDDIAWQELKAGILFELAQLEDRTQLEWQALLKDFEHDGVYKAGEWIAMGQLVCKNCHHTTDVLYASEIKACSQCEHHEFSRKALSP</sequence>
<organism evidence="1 2">
    <name type="scientific">Pseudoalteromonas phenolica</name>
    <dbReference type="NCBI Taxonomy" id="161398"/>
    <lineage>
        <taxon>Bacteria</taxon>
        <taxon>Pseudomonadati</taxon>
        <taxon>Pseudomonadota</taxon>
        <taxon>Gammaproteobacteria</taxon>
        <taxon>Alteromonadales</taxon>
        <taxon>Pseudoalteromonadaceae</taxon>
        <taxon>Pseudoalteromonas</taxon>
    </lineage>
</organism>
<name>A0A0S2K500_9GAMM</name>
<protein>
    <recommendedName>
        <fullName evidence="3">Zinc ribbon-containing protein</fullName>
    </recommendedName>
</protein>
<gene>
    <name evidence="1" type="ORF">PP2015_2654</name>
</gene>
<dbReference type="EMBL" id="CP013187">
    <property type="protein sequence ID" value="ALO43141.1"/>
    <property type="molecule type" value="Genomic_DNA"/>
</dbReference>
<proteinExistence type="predicted"/>
<reference evidence="1 2" key="1">
    <citation type="submission" date="2015-11" db="EMBL/GenBank/DDBJ databases">
        <authorList>
            <person name="Zhang Y."/>
            <person name="Guo Z."/>
        </authorList>
    </citation>
    <scope>NUCLEOTIDE SEQUENCE [LARGE SCALE GENOMIC DNA]</scope>
    <source>
        <strain evidence="1 2">KCTC 12086</strain>
    </source>
</reference>
<dbReference type="Pfam" id="PF07295">
    <property type="entry name" value="DUF1451"/>
    <property type="match status" value="1"/>
</dbReference>
<dbReference type="PATRIC" id="fig|161398.10.peg.2709"/>
<dbReference type="KEGG" id="pphe:PP2015_2654"/>
<dbReference type="InterPro" id="IPR009912">
    <property type="entry name" value="DUF1451"/>
</dbReference>